<keyword evidence="5 7" id="KW-1133">Transmembrane helix</keyword>
<comment type="subcellular location">
    <subcellularLocation>
        <location evidence="1 7">Cell membrane</location>
        <topology evidence="1 7">Multi-pass membrane protein</topology>
    </subcellularLocation>
</comment>
<feature type="transmembrane region" description="Helical" evidence="7">
    <location>
        <begin position="101"/>
        <end position="128"/>
    </location>
</feature>
<dbReference type="InterPro" id="IPR035906">
    <property type="entry name" value="MetI-like_sf"/>
</dbReference>
<dbReference type="Proteomes" id="UP000035996">
    <property type="component" value="Unassembled WGS sequence"/>
</dbReference>
<feature type="transmembrane region" description="Helical" evidence="7">
    <location>
        <begin position="183"/>
        <end position="203"/>
    </location>
</feature>
<keyword evidence="3" id="KW-1003">Cell membrane</keyword>
<dbReference type="PROSITE" id="PS50928">
    <property type="entry name" value="ABC_TM1"/>
    <property type="match status" value="1"/>
</dbReference>
<accession>A0A0J6CQ90</accession>
<feature type="transmembrane region" description="Helical" evidence="7">
    <location>
        <begin position="245"/>
        <end position="263"/>
    </location>
</feature>
<evidence type="ECO:0000256" key="5">
    <source>
        <dbReference type="ARBA" id="ARBA00022989"/>
    </source>
</evidence>
<reference evidence="9" key="1">
    <citation type="submission" date="2015-06" db="EMBL/GenBank/DDBJ databases">
        <authorList>
            <person name="Liu B."/>
            <person name="Wang J."/>
            <person name="Zhu Y."/>
            <person name="Liu G."/>
            <person name="Chen Q."/>
            <person name="Zheng C."/>
            <person name="Che J."/>
            <person name="Ge C."/>
            <person name="Shi H."/>
            <person name="Pan Z."/>
            <person name="Liu X."/>
        </authorList>
    </citation>
    <scope>NUCLEOTIDE SEQUENCE [LARGE SCALE GENOMIC DNA]</scope>
    <source>
        <strain evidence="9">DSM 16346</strain>
    </source>
</reference>
<dbReference type="Pfam" id="PF00528">
    <property type="entry name" value="BPD_transp_1"/>
    <property type="match status" value="1"/>
</dbReference>
<dbReference type="AlphaFoldDB" id="A0A0J6CQ90"/>
<dbReference type="Gene3D" id="1.10.3720.10">
    <property type="entry name" value="MetI-like"/>
    <property type="match status" value="1"/>
</dbReference>
<dbReference type="CDD" id="cd06261">
    <property type="entry name" value="TM_PBP2"/>
    <property type="match status" value="1"/>
</dbReference>
<name>A0A0J6CQ90_9BACL</name>
<gene>
    <name evidence="9" type="ORF">AB986_03755</name>
</gene>
<feature type="domain" description="ABC transmembrane type-1" evidence="8">
    <location>
        <begin position="101"/>
        <end position="301"/>
    </location>
</feature>
<dbReference type="EMBL" id="LELK01000001">
    <property type="protein sequence ID" value="KMM38426.1"/>
    <property type="molecule type" value="Genomic_DNA"/>
</dbReference>
<evidence type="ECO:0000256" key="7">
    <source>
        <dbReference type="RuleBase" id="RU363032"/>
    </source>
</evidence>
<dbReference type="PANTHER" id="PTHR30465">
    <property type="entry name" value="INNER MEMBRANE ABC TRANSPORTER"/>
    <property type="match status" value="1"/>
</dbReference>
<dbReference type="PANTHER" id="PTHR30465:SF44">
    <property type="entry name" value="ABC-TYPE DIPEPTIDE_OLIGOPEPTIDE TRANSPORT SYSTEM, PERMEASE COMPONENT"/>
    <property type="match status" value="1"/>
</dbReference>
<keyword evidence="4 7" id="KW-0812">Transmembrane</keyword>
<dbReference type="InterPro" id="IPR000515">
    <property type="entry name" value="MetI-like"/>
</dbReference>
<dbReference type="GO" id="GO:0055085">
    <property type="term" value="P:transmembrane transport"/>
    <property type="evidence" value="ECO:0007669"/>
    <property type="project" value="InterPro"/>
</dbReference>
<comment type="caution">
    <text evidence="9">The sequence shown here is derived from an EMBL/GenBank/DDBJ whole genome shotgun (WGS) entry which is preliminary data.</text>
</comment>
<evidence type="ECO:0000256" key="4">
    <source>
        <dbReference type="ARBA" id="ARBA00022692"/>
    </source>
</evidence>
<keyword evidence="6 7" id="KW-0472">Membrane</keyword>
<feature type="transmembrane region" description="Helical" evidence="7">
    <location>
        <begin position="140"/>
        <end position="163"/>
    </location>
</feature>
<evidence type="ECO:0000259" key="8">
    <source>
        <dbReference type="PROSITE" id="PS50928"/>
    </source>
</evidence>
<evidence type="ECO:0000256" key="3">
    <source>
        <dbReference type="ARBA" id="ARBA00022475"/>
    </source>
</evidence>
<organism evidence="9 10">
    <name type="scientific">Guptibacillus hwajinpoensis</name>
    <dbReference type="NCBI Taxonomy" id="208199"/>
    <lineage>
        <taxon>Bacteria</taxon>
        <taxon>Bacillati</taxon>
        <taxon>Bacillota</taxon>
        <taxon>Bacilli</taxon>
        <taxon>Bacillales</taxon>
        <taxon>Guptibacillaceae</taxon>
        <taxon>Guptibacillus</taxon>
    </lineage>
</organism>
<dbReference type="STRING" id="157733.AB986_03755"/>
<evidence type="ECO:0000256" key="6">
    <source>
        <dbReference type="ARBA" id="ARBA00023136"/>
    </source>
</evidence>
<protein>
    <recommendedName>
        <fullName evidence="8">ABC transmembrane type-1 domain-containing protein</fullName>
    </recommendedName>
</protein>
<keyword evidence="10" id="KW-1185">Reference proteome</keyword>
<comment type="similarity">
    <text evidence="7">Belongs to the binding-protein-dependent transport system permease family.</text>
</comment>
<sequence length="316" mass="36541">MFKTYLARSLIQFSLTSIGIMLIGSLPYLFFNMESQLDVLKMVDRKELTNTLFIYDTIVLNFEEYIKHMMTTLNPLFTDNAIQYYERGRELPLFPEFFDAYLLSMVYLLASLTLALVLGVLLTILTMLLPKEKRALPKGVLFVLESLPDIFVILITQLTIIWIYKASGILLFNIASGFNDRAFLLPIVVLALLPALYIFKYLLVSFEDEEQQLYVELARGKGLKRSKILVVHIFRNSILTLFNHFKGIFLFALANLVMLEVIFEVRGFMTFVINHGVLNPEIVTIALFMIFIPSFLFFTGMQWILERWLHGKGELL</sequence>
<evidence type="ECO:0000313" key="10">
    <source>
        <dbReference type="Proteomes" id="UP000035996"/>
    </source>
</evidence>
<dbReference type="RefSeq" id="WP_048309538.1">
    <property type="nucleotide sequence ID" value="NZ_CP119526.1"/>
</dbReference>
<evidence type="ECO:0000313" key="9">
    <source>
        <dbReference type="EMBL" id="KMM38426.1"/>
    </source>
</evidence>
<dbReference type="SUPFAM" id="SSF161098">
    <property type="entry name" value="MetI-like"/>
    <property type="match status" value="1"/>
</dbReference>
<dbReference type="OrthoDB" id="2958608at2"/>
<proteinExistence type="inferred from homology"/>
<dbReference type="GO" id="GO:0005886">
    <property type="term" value="C:plasma membrane"/>
    <property type="evidence" value="ECO:0007669"/>
    <property type="project" value="UniProtKB-SubCell"/>
</dbReference>
<feature type="transmembrane region" description="Helical" evidence="7">
    <location>
        <begin position="12"/>
        <end position="31"/>
    </location>
</feature>
<evidence type="ECO:0000256" key="1">
    <source>
        <dbReference type="ARBA" id="ARBA00004651"/>
    </source>
</evidence>
<evidence type="ECO:0000256" key="2">
    <source>
        <dbReference type="ARBA" id="ARBA00022448"/>
    </source>
</evidence>
<feature type="transmembrane region" description="Helical" evidence="7">
    <location>
        <begin position="283"/>
        <end position="305"/>
    </location>
</feature>
<keyword evidence="2 7" id="KW-0813">Transport</keyword>